<feature type="signal peptide" evidence="1">
    <location>
        <begin position="1"/>
        <end position="31"/>
    </location>
</feature>
<proteinExistence type="predicted"/>
<dbReference type="Proteomes" id="UP000249081">
    <property type="component" value="Unassembled WGS sequence"/>
</dbReference>
<evidence type="ECO:0000256" key="1">
    <source>
        <dbReference type="SAM" id="SignalP"/>
    </source>
</evidence>
<dbReference type="InterPro" id="IPR001119">
    <property type="entry name" value="SLH_dom"/>
</dbReference>
<sequence length="148" mass="15686">MMVITTLGQWGLRAALGFGLVALATVEPAQASPAPLIAPGDLSAQAEGQTLVLPFTDVPTDHWAYQALLNLAGVYGCVSGYPDGTFQGENAVSRYEFAAGMDSCLNVLAEMAAQQAQARDREVQSLIQSMEQSLGELRDLESDLPETP</sequence>
<name>A0A2W4WP59_9CYAN</name>
<feature type="chain" id="PRO_5015877934" description="SLH domain-containing protein" evidence="1">
    <location>
        <begin position="32"/>
        <end position="148"/>
    </location>
</feature>
<dbReference type="AlphaFoldDB" id="A0A2W4WP59"/>
<reference evidence="3 4" key="2">
    <citation type="submission" date="2018-06" db="EMBL/GenBank/DDBJ databases">
        <title>Metagenomic assembly of (sub)arctic Cyanobacteria and their associated microbiome from non-axenic cultures.</title>
        <authorList>
            <person name="Baurain D."/>
        </authorList>
    </citation>
    <scope>NUCLEOTIDE SEQUENCE [LARGE SCALE GENOMIC DNA]</scope>
    <source>
        <strain evidence="3">ULC041bin1</strain>
    </source>
</reference>
<dbReference type="Pfam" id="PF00395">
    <property type="entry name" value="SLH"/>
    <property type="match status" value="1"/>
</dbReference>
<evidence type="ECO:0000259" key="2">
    <source>
        <dbReference type="PROSITE" id="PS51272"/>
    </source>
</evidence>
<reference evidence="4" key="1">
    <citation type="submission" date="2018-04" db="EMBL/GenBank/DDBJ databases">
        <authorList>
            <person name="Cornet L."/>
        </authorList>
    </citation>
    <scope>NUCLEOTIDE SEQUENCE [LARGE SCALE GENOMIC DNA]</scope>
</reference>
<dbReference type="PANTHER" id="PTHR43308">
    <property type="entry name" value="OUTER MEMBRANE PROTEIN ALPHA-RELATED"/>
    <property type="match status" value="1"/>
</dbReference>
<dbReference type="InterPro" id="IPR051465">
    <property type="entry name" value="Cell_Envelope_Struct_Comp"/>
</dbReference>
<accession>A0A2W4WP59</accession>
<dbReference type="PROSITE" id="PS51272">
    <property type="entry name" value="SLH"/>
    <property type="match status" value="1"/>
</dbReference>
<keyword evidence="1" id="KW-0732">Signal</keyword>
<comment type="caution">
    <text evidence="3">The sequence shown here is derived from an EMBL/GenBank/DDBJ whole genome shotgun (WGS) entry which is preliminary data.</text>
</comment>
<organism evidence="3 4">
    <name type="scientific">Shackletoniella antarctica</name>
    <dbReference type="NCBI Taxonomy" id="268115"/>
    <lineage>
        <taxon>Bacteria</taxon>
        <taxon>Bacillati</taxon>
        <taxon>Cyanobacteriota</taxon>
        <taxon>Cyanophyceae</taxon>
        <taxon>Oculatellales</taxon>
        <taxon>Oculatellaceae</taxon>
        <taxon>Shackletoniella</taxon>
    </lineage>
</organism>
<protein>
    <recommendedName>
        <fullName evidence="2">SLH domain-containing protein</fullName>
    </recommendedName>
</protein>
<evidence type="ECO:0000313" key="3">
    <source>
        <dbReference type="EMBL" id="PZO43639.1"/>
    </source>
</evidence>
<feature type="domain" description="SLH" evidence="2">
    <location>
        <begin position="51"/>
        <end position="115"/>
    </location>
</feature>
<gene>
    <name evidence="3" type="ORF">DCF17_05415</name>
</gene>
<evidence type="ECO:0000313" key="4">
    <source>
        <dbReference type="Proteomes" id="UP000249081"/>
    </source>
</evidence>
<dbReference type="EMBL" id="QBMN01000025">
    <property type="protein sequence ID" value="PZO43639.1"/>
    <property type="molecule type" value="Genomic_DNA"/>
</dbReference>
<dbReference type="PANTHER" id="PTHR43308:SF1">
    <property type="entry name" value="OUTER MEMBRANE PROTEIN ALPHA"/>
    <property type="match status" value="1"/>
</dbReference>